<dbReference type="InterPro" id="IPR041492">
    <property type="entry name" value="HAD_2"/>
</dbReference>
<dbReference type="GeneID" id="57751731"/>
<dbReference type="SUPFAM" id="SSF56784">
    <property type="entry name" value="HAD-like"/>
    <property type="match status" value="1"/>
</dbReference>
<dbReference type="Proteomes" id="UP000042527">
    <property type="component" value="Unassembled WGS sequence"/>
</dbReference>
<organism evidence="5 7">
    <name type="scientific">Treponema phagedenis</name>
    <dbReference type="NCBI Taxonomy" id="162"/>
    <lineage>
        <taxon>Bacteria</taxon>
        <taxon>Pseudomonadati</taxon>
        <taxon>Spirochaetota</taxon>
        <taxon>Spirochaetia</taxon>
        <taxon>Spirochaetales</taxon>
        <taxon>Treponemataceae</taxon>
        <taxon>Treponema</taxon>
    </lineage>
</organism>
<sequence>MSNSFKKEKEYILCVDSDGCAMDTMNYKHIKCFGPLAADVWNITQRESFLQIWNEINLFSKTRGINRFKALVLALRAIQKKDADGASPKDIIGDFSYLAEWVYSAPVLSNQALEHAIDEKRDSISDREMKQLEQALTWSKRVNEHIQALHDEARPFNGVFDALQKLHEKVHIAVVSSANSDAIYSEWGKFDLLRFTDLIFGQESGSKAACIKTILSYAFDPKKVLMVGDSPGDLQAAESNSVFFYPILFGKEQESWDVLCRTAVPKLLEGCYGGIYQDGLKKQFTEHLGI</sequence>
<dbReference type="AlphaFoldDB" id="A0A0B7H2K4"/>
<evidence type="ECO:0000313" key="8">
    <source>
        <dbReference type="Proteomes" id="UP000323594"/>
    </source>
</evidence>
<dbReference type="Gene3D" id="1.10.150.240">
    <property type="entry name" value="Putative phosphatase, domain 2"/>
    <property type="match status" value="1"/>
</dbReference>
<dbReference type="InterPro" id="IPR023214">
    <property type="entry name" value="HAD_sf"/>
</dbReference>
<dbReference type="PANTHER" id="PTHR43434:SF1">
    <property type="entry name" value="PHOSPHOGLYCOLATE PHOSPHATASE"/>
    <property type="match status" value="1"/>
</dbReference>
<comment type="similarity">
    <text evidence="3">Belongs to the HAD-like hydrolase superfamily. CbbY/CbbZ/Gph/YieH family.</text>
</comment>
<comment type="pathway">
    <text evidence="2">Organic acid metabolism; glycolate biosynthesis; glycolate from 2-phosphoglycolate: step 1/1.</text>
</comment>
<evidence type="ECO:0000256" key="4">
    <source>
        <dbReference type="ARBA" id="ARBA00013078"/>
    </source>
</evidence>
<dbReference type="InterPro" id="IPR050155">
    <property type="entry name" value="HAD-like_hydrolase_sf"/>
</dbReference>
<dbReference type="EMBL" id="CP042817">
    <property type="protein sequence ID" value="QEJ96578.1"/>
    <property type="molecule type" value="Genomic_DNA"/>
</dbReference>
<proteinExistence type="inferred from homology"/>
<dbReference type="InterPro" id="IPR023198">
    <property type="entry name" value="PGP-like_dom2"/>
</dbReference>
<keyword evidence="7" id="KW-1185">Reference proteome</keyword>
<evidence type="ECO:0000256" key="1">
    <source>
        <dbReference type="ARBA" id="ARBA00000830"/>
    </source>
</evidence>
<accession>A0A0B7H2K4</accession>
<name>A0A0B7H2K4_TREPH</name>
<evidence type="ECO:0000313" key="6">
    <source>
        <dbReference type="EMBL" id="QEJ96578.1"/>
    </source>
</evidence>
<keyword evidence="5" id="KW-0378">Hydrolase</keyword>
<dbReference type="Proteomes" id="UP000323594">
    <property type="component" value="Chromosome"/>
</dbReference>
<evidence type="ECO:0000313" key="5">
    <source>
        <dbReference type="EMBL" id="CEM63470.1"/>
    </source>
</evidence>
<gene>
    <name evidence="6" type="ORF">FUT82_00180</name>
    <name evidence="5" type="ORF">TPHV1_90099</name>
</gene>
<comment type="catalytic activity">
    <reaction evidence="1">
        <text>2-phosphoglycolate + H2O = glycolate + phosphate</text>
        <dbReference type="Rhea" id="RHEA:14369"/>
        <dbReference type="ChEBI" id="CHEBI:15377"/>
        <dbReference type="ChEBI" id="CHEBI:29805"/>
        <dbReference type="ChEBI" id="CHEBI:43474"/>
        <dbReference type="ChEBI" id="CHEBI:58033"/>
        <dbReference type="EC" id="3.1.3.18"/>
    </reaction>
</comment>
<dbReference type="Gene3D" id="3.40.50.1000">
    <property type="entry name" value="HAD superfamily/HAD-like"/>
    <property type="match status" value="1"/>
</dbReference>
<evidence type="ECO:0000256" key="3">
    <source>
        <dbReference type="ARBA" id="ARBA00006171"/>
    </source>
</evidence>
<dbReference type="GO" id="GO:0006281">
    <property type="term" value="P:DNA repair"/>
    <property type="evidence" value="ECO:0007669"/>
    <property type="project" value="TreeGrafter"/>
</dbReference>
<reference evidence="6 8" key="3">
    <citation type="submission" date="2019-08" db="EMBL/GenBank/DDBJ databases">
        <authorList>
            <person name="Kuhnert P."/>
        </authorList>
    </citation>
    <scope>NUCLEOTIDE SEQUENCE [LARGE SCALE GENOMIC DNA]</scope>
    <source>
        <strain evidence="6 8">B36.5</strain>
    </source>
</reference>
<dbReference type="PANTHER" id="PTHR43434">
    <property type="entry name" value="PHOSPHOGLYCOLATE PHOSPHATASE"/>
    <property type="match status" value="1"/>
</dbReference>
<evidence type="ECO:0000313" key="7">
    <source>
        <dbReference type="Proteomes" id="UP000042527"/>
    </source>
</evidence>
<reference evidence="7" key="2">
    <citation type="submission" date="2015-01" db="EMBL/GenBank/DDBJ databases">
        <authorList>
            <person name="Manzoor Shahid"/>
            <person name="Zubair Saima"/>
        </authorList>
    </citation>
    <scope>NUCLEOTIDE SEQUENCE [LARGE SCALE GENOMIC DNA]</scope>
    <source>
        <strain evidence="7">V1</strain>
    </source>
</reference>
<evidence type="ECO:0000256" key="2">
    <source>
        <dbReference type="ARBA" id="ARBA00004818"/>
    </source>
</evidence>
<protein>
    <recommendedName>
        <fullName evidence="4">phosphoglycolate phosphatase</fullName>
        <ecNumber evidence="4">3.1.3.18</ecNumber>
    </recommendedName>
</protein>
<dbReference type="RefSeq" id="WP_024752831.1">
    <property type="nucleotide sequence ID" value="NZ_CDNC01000051.1"/>
</dbReference>
<reference evidence="5" key="1">
    <citation type="submission" date="2015-01" db="EMBL/GenBank/DDBJ databases">
        <authorList>
            <person name="Xiang T."/>
            <person name="Song Y."/>
            <person name="Huang L."/>
            <person name="Wang B."/>
            <person name="Wu P."/>
        </authorList>
    </citation>
    <scope>NUCLEOTIDE SEQUENCE [LARGE SCALE GENOMIC DNA]</scope>
    <source>
        <strain evidence="5">V1</strain>
    </source>
</reference>
<dbReference type="Pfam" id="PF13419">
    <property type="entry name" value="HAD_2"/>
    <property type="match status" value="1"/>
</dbReference>
<dbReference type="EC" id="3.1.3.18" evidence="4"/>
<dbReference type="InterPro" id="IPR036412">
    <property type="entry name" value="HAD-like_sf"/>
</dbReference>
<dbReference type="EMBL" id="CDNC01000051">
    <property type="protein sequence ID" value="CEM63470.1"/>
    <property type="molecule type" value="Genomic_DNA"/>
</dbReference>
<dbReference type="GO" id="GO:0008967">
    <property type="term" value="F:phosphoglycolate phosphatase activity"/>
    <property type="evidence" value="ECO:0007669"/>
    <property type="project" value="UniProtKB-EC"/>
</dbReference>
<dbReference type="OrthoDB" id="9796026at2"/>